<comment type="caution">
    <text evidence="1">The sequence shown here is derived from an EMBL/GenBank/DDBJ whole genome shotgun (WGS) entry which is preliminary data.</text>
</comment>
<proteinExistence type="predicted"/>
<organism evidence="1 2">
    <name type="scientific">Aerosakkonema funiforme FACHB-1375</name>
    <dbReference type="NCBI Taxonomy" id="2949571"/>
    <lineage>
        <taxon>Bacteria</taxon>
        <taxon>Bacillati</taxon>
        <taxon>Cyanobacteriota</taxon>
        <taxon>Cyanophyceae</taxon>
        <taxon>Oscillatoriophycideae</taxon>
        <taxon>Aerosakkonematales</taxon>
        <taxon>Aerosakkonemataceae</taxon>
        <taxon>Aerosakkonema</taxon>
    </lineage>
</organism>
<dbReference type="RefSeq" id="WP_190472612.1">
    <property type="nucleotide sequence ID" value="NZ_JACJPW010000104.1"/>
</dbReference>
<name>A0A926VJP6_9CYAN</name>
<accession>A0A926VJP6</accession>
<keyword evidence="2" id="KW-1185">Reference proteome</keyword>
<reference evidence="1" key="2">
    <citation type="submission" date="2020-08" db="EMBL/GenBank/DDBJ databases">
        <authorList>
            <person name="Chen M."/>
            <person name="Teng W."/>
            <person name="Zhao L."/>
            <person name="Hu C."/>
            <person name="Zhou Y."/>
            <person name="Han B."/>
            <person name="Song L."/>
            <person name="Shu W."/>
        </authorList>
    </citation>
    <scope>NUCLEOTIDE SEQUENCE</scope>
    <source>
        <strain evidence="1">FACHB-1375</strain>
    </source>
</reference>
<evidence type="ECO:0000313" key="1">
    <source>
        <dbReference type="EMBL" id="MBD2185040.1"/>
    </source>
</evidence>
<reference evidence="1" key="1">
    <citation type="journal article" date="2015" name="ISME J.">
        <title>Draft Genome Sequence of Streptomyces incarnatus NRRL8089, which Produces the Nucleoside Antibiotic Sinefungin.</title>
        <authorList>
            <person name="Oshima K."/>
            <person name="Hattori M."/>
            <person name="Shimizu H."/>
            <person name="Fukuda K."/>
            <person name="Nemoto M."/>
            <person name="Inagaki K."/>
            <person name="Tamura T."/>
        </authorList>
    </citation>
    <scope>NUCLEOTIDE SEQUENCE</scope>
    <source>
        <strain evidence="1">FACHB-1375</strain>
    </source>
</reference>
<dbReference type="EMBL" id="JACJPW010000104">
    <property type="protein sequence ID" value="MBD2185040.1"/>
    <property type="molecule type" value="Genomic_DNA"/>
</dbReference>
<dbReference type="AlphaFoldDB" id="A0A926VJP6"/>
<evidence type="ECO:0000313" key="2">
    <source>
        <dbReference type="Proteomes" id="UP000641646"/>
    </source>
</evidence>
<dbReference type="Proteomes" id="UP000641646">
    <property type="component" value="Unassembled WGS sequence"/>
</dbReference>
<protein>
    <submittedName>
        <fullName evidence="1">Uncharacterized protein</fullName>
    </submittedName>
</protein>
<gene>
    <name evidence="1" type="ORF">H6G03_28880</name>
</gene>
<sequence length="69" mass="8317">MPKSEEKDPEWHLDEPRTRKWMVQCVICKTIGYRADAPKQFFGRYHLVKHFKQMKLDATGVCEDCQRFK</sequence>